<dbReference type="Proteomes" id="UP000223606">
    <property type="component" value="Chromosome 1"/>
</dbReference>
<evidence type="ECO:0000313" key="3">
    <source>
        <dbReference type="Proteomes" id="UP000223606"/>
    </source>
</evidence>
<dbReference type="KEGG" id="hdi:HDIA_4317"/>
<organism evidence="2 3">
    <name type="scientific">Hartmannibacter diazotrophicus</name>
    <dbReference type="NCBI Taxonomy" id="1482074"/>
    <lineage>
        <taxon>Bacteria</taxon>
        <taxon>Pseudomonadati</taxon>
        <taxon>Pseudomonadota</taxon>
        <taxon>Alphaproteobacteria</taxon>
        <taxon>Hyphomicrobiales</taxon>
        <taxon>Pleomorphomonadaceae</taxon>
        <taxon>Hartmannibacter</taxon>
    </lineage>
</organism>
<evidence type="ECO:0000313" key="2">
    <source>
        <dbReference type="EMBL" id="SON57858.1"/>
    </source>
</evidence>
<feature type="region of interest" description="Disordered" evidence="1">
    <location>
        <begin position="60"/>
        <end position="81"/>
    </location>
</feature>
<protein>
    <submittedName>
        <fullName evidence="2">Uncharacterized protein</fullName>
    </submittedName>
</protein>
<evidence type="ECO:0000256" key="1">
    <source>
        <dbReference type="SAM" id="MobiDB-lite"/>
    </source>
</evidence>
<proteinExistence type="predicted"/>
<keyword evidence="3" id="KW-1185">Reference proteome</keyword>
<gene>
    <name evidence="2" type="ORF">HDIA_4317</name>
</gene>
<dbReference type="AlphaFoldDB" id="A0A2C9DCK3"/>
<reference evidence="3" key="1">
    <citation type="submission" date="2017-09" db="EMBL/GenBank/DDBJ databases">
        <title>Genome sequence of Nannocystis excedens DSM 71.</title>
        <authorList>
            <person name="Blom J."/>
        </authorList>
    </citation>
    <scope>NUCLEOTIDE SEQUENCE [LARGE SCALE GENOMIC DNA]</scope>
    <source>
        <strain evidence="3">type strain: E19</strain>
    </source>
</reference>
<dbReference type="EMBL" id="LT960614">
    <property type="protein sequence ID" value="SON57858.1"/>
    <property type="molecule type" value="Genomic_DNA"/>
</dbReference>
<sequence>MPTLTRFLLRAGLAVALVLVAMAALATLVRPHVRRTVEPIDPARIEAGLGKAREEARRAAAAKAALSGEEQDDDLTDDWKP</sequence>
<accession>A0A2C9DCK3</accession>
<name>A0A2C9DCK3_9HYPH</name>
<dbReference type="RefSeq" id="WP_099558056.1">
    <property type="nucleotide sequence ID" value="NZ_LT960614.1"/>
</dbReference>
<feature type="compositionally biased region" description="Acidic residues" evidence="1">
    <location>
        <begin position="69"/>
        <end position="81"/>
    </location>
</feature>